<gene>
    <name evidence="2" type="ORF">KSB_52340</name>
</gene>
<dbReference type="InterPro" id="IPR000182">
    <property type="entry name" value="GNAT_dom"/>
</dbReference>
<accession>A0ABQ3UV80</accession>
<dbReference type="SUPFAM" id="SSF55729">
    <property type="entry name" value="Acyl-CoA N-acyltransferases (Nat)"/>
    <property type="match status" value="1"/>
</dbReference>
<dbReference type="RefSeq" id="WP_201373219.1">
    <property type="nucleotide sequence ID" value="NZ_BNJG01000002.1"/>
</dbReference>
<name>A0ABQ3UV80_9CHLR</name>
<evidence type="ECO:0000259" key="1">
    <source>
        <dbReference type="PROSITE" id="PS51186"/>
    </source>
</evidence>
<dbReference type="Pfam" id="PF00583">
    <property type="entry name" value="Acetyltransf_1"/>
    <property type="match status" value="1"/>
</dbReference>
<comment type="caution">
    <text evidence="2">The sequence shown here is derived from an EMBL/GenBank/DDBJ whole genome shotgun (WGS) entry which is preliminary data.</text>
</comment>
<keyword evidence="3" id="KW-1185">Reference proteome</keyword>
<sequence length="307" mass="34085">MTFTTRAYVEEVDREAVLALRRACTTPENVADYPSLTDLHEFLNSVREGQHIHIRLWEDGEGQLLAYANVALPSGFFSFLIHPLAWETSIPTEIIAYATAMCAASGVGEEERGLGTNCRDSDEQRLYYLLQAGFVLEEGEVSVMVRTLAEEFPEPKLPEGYRLRHVAGEAEAEACVVLHRAAFGTQNMTVEQRLSIMREPDYNPRGDLVIEAPGGALIAYCICQVPPEENAQSGRNWGYTDPIGVHPDYQRRGLGRAVLLGGLHYLKSRDVDTASFMTSSDNAAMLGLGTTAGFHRLYAYHWLSKKV</sequence>
<dbReference type="InterPro" id="IPR016181">
    <property type="entry name" value="Acyl_CoA_acyltransferase"/>
</dbReference>
<proteinExistence type="predicted"/>
<dbReference type="CDD" id="cd04301">
    <property type="entry name" value="NAT_SF"/>
    <property type="match status" value="1"/>
</dbReference>
<dbReference type="EMBL" id="BNJG01000002">
    <property type="protein sequence ID" value="GHO56759.1"/>
    <property type="molecule type" value="Genomic_DNA"/>
</dbReference>
<evidence type="ECO:0000313" key="2">
    <source>
        <dbReference type="EMBL" id="GHO56759.1"/>
    </source>
</evidence>
<organism evidence="2 3">
    <name type="scientific">Ktedonobacter robiniae</name>
    <dbReference type="NCBI Taxonomy" id="2778365"/>
    <lineage>
        <taxon>Bacteria</taxon>
        <taxon>Bacillati</taxon>
        <taxon>Chloroflexota</taxon>
        <taxon>Ktedonobacteria</taxon>
        <taxon>Ktedonobacterales</taxon>
        <taxon>Ktedonobacteraceae</taxon>
        <taxon>Ktedonobacter</taxon>
    </lineage>
</organism>
<dbReference type="PROSITE" id="PS51186">
    <property type="entry name" value="GNAT"/>
    <property type="match status" value="1"/>
</dbReference>
<dbReference type="Gene3D" id="3.40.630.30">
    <property type="match status" value="1"/>
</dbReference>
<dbReference type="Proteomes" id="UP000654345">
    <property type="component" value="Unassembled WGS sequence"/>
</dbReference>
<reference evidence="2 3" key="1">
    <citation type="journal article" date="2021" name="Int. J. Syst. Evol. Microbiol.">
        <title>Reticulibacter mediterranei gen. nov., sp. nov., within the new family Reticulibacteraceae fam. nov., and Ktedonospora formicarum gen. nov., sp. nov., Ktedonobacter robiniae sp. nov., Dictyobacter formicarum sp. nov. and Dictyobacter arantiisoli sp. nov., belonging to the class Ktedonobacteria.</title>
        <authorList>
            <person name="Yabe S."/>
            <person name="Zheng Y."/>
            <person name="Wang C.M."/>
            <person name="Sakai Y."/>
            <person name="Abe K."/>
            <person name="Yokota A."/>
            <person name="Donadio S."/>
            <person name="Cavaletti L."/>
            <person name="Monciardini P."/>
        </authorList>
    </citation>
    <scope>NUCLEOTIDE SEQUENCE [LARGE SCALE GENOMIC DNA]</scope>
    <source>
        <strain evidence="2 3">SOSP1-30</strain>
    </source>
</reference>
<evidence type="ECO:0000313" key="3">
    <source>
        <dbReference type="Proteomes" id="UP000654345"/>
    </source>
</evidence>
<feature type="domain" description="N-acetyltransferase" evidence="1">
    <location>
        <begin position="161"/>
        <end position="307"/>
    </location>
</feature>
<protein>
    <recommendedName>
        <fullName evidence="1">N-acetyltransferase domain-containing protein</fullName>
    </recommendedName>
</protein>